<accession>A0AAV1K7S4</accession>
<protein>
    <submittedName>
        <fullName evidence="1">Uncharacterized protein</fullName>
    </submittedName>
</protein>
<name>A0AAV1K7S4_9NEOP</name>
<evidence type="ECO:0000313" key="1">
    <source>
        <dbReference type="EMBL" id="CAK1556415.1"/>
    </source>
</evidence>
<comment type="caution">
    <text evidence="1">The sequence shown here is derived from an EMBL/GenBank/DDBJ whole genome shotgun (WGS) entry which is preliminary data.</text>
</comment>
<dbReference type="EMBL" id="CAVLEF010000283">
    <property type="protein sequence ID" value="CAK1556415.1"/>
    <property type="molecule type" value="Genomic_DNA"/>
</dbReference>
<gene>
    <name evidence="1" type="ORF">LNINA_LOCUS15167</name>
</gene>
<proteinExistence type="predicted"/>
<sequence>MEQYLGVPSPPTSVLRYTASQSHSARRPVLTGFSTIWIYIVGCTGSVFTKEATPFLFVELQTSSYIINYEVTARRRFKQKGFGQQPKHYNCSLKWATVQGDVMIRDESKN</sequence>
<evidence type="ECO:0000313" key="2">
    <source>
        <dbReference type="Proteomes" id="UP001497472"/>
    </source>
</evidence>
<keyword evidence="2" id="KW-1185">Reference proteome</keyword>
<reference evidence="1 2" key="1">
    <citation type="submission" date="2023-11" db="EMBL/GenBank/DDBJ databases">
        <authorList>
            <person name="Okamura Y."/>
        </authorList>
    </citation>
    <scope>NUCLEOTIDE SEQUENCE [LARGE SCALE GENOMIC DNA]</scope>
</reference>
<organism evidence="1 2">
    <name type="scientific">Leptosia nina</name>
    <dbReference type="NCBI Taxonomy" id="320188"/>
    <lineage>
        <taxon>Eukaryota</taxon>
        <taxon>Metazoa</taxon>
        <taxon>Ecdysozoa</taxon>
        <taxon>Arthropoda</taxon>
        <taxon>Hexapoda</taxon>
        <taxon>Insecta</taxon>
        <taxon>Pterygota</taxon>
        <taxon>Neoptera</taxon>
        <taxon>Endopterygota</taxon>
        <taxon>Lepidoptera</taxon>
        <taxon>Glossata</taxon>
        <taxon>Ditrysia</taxon>
        <taxon>Papilionoidea</taxon>
        <taxon>Pieridae</taxon>
        <taxon>Pierinae</taxon>
        <taxon>Leptosia</taxon>
    </lineage>
</organism>
<dbReference type="AlphaFoldDB" id="A0AAV1K7S4"/>
<dbReference type="Proteomes" id="UP001497472">
    <property type="component" value="Unassembled WGS sequence"/>
</dbReference>